<feature type="non-terminal residue" evidence="3">
    <location>
        <position position="58"/>
    </location>
</feature>
<evidence type="ECO:0000256" key="1">
    <source>
        <dbReference type="ARBA" id="ARBA00022737"/>
    </source>
</evidence>
<keyword evidence="4" id="KW-1185">Reference proteome</keyword>
<organism evidence="3 4">
    <name type="scientific">Dendrothele bispora (strain CBS 962.96)</name>
    <dbReference type="NCBI Taxonomy" id="1314807"/>
    <lineage>
        <taxon>Eukaryota</taxon>
        <taxon>Fungi</taxon>
        <taxon>Dikarya</taxon>
        <taxon>Basidiomycota</taxon>
        <taxon>Agaricomycotina</taxon>
        <taxon>Agaricomycetes</taxon>
        <taxon>Agaricomycetidae</taxon>
        <taxon>Agaricales</taxon>
        <taxon>Agaricales incertae sedis</taxon>
        <taxon>Dendrothele</taxon>
    </lineage>
</organism>
<evidence type="ECO:0000259" key="2">
    <source>
        <dbReference type="Pfam" id="PF24883"/>
    </source>
</evidence>
<name>A0A4S8KIU1_DENBC</name>
<dbReference type="AlphaFoldDB" id="A0A4S8KIU1"/>
<feature type="non-terminal residue" evidence="3">
    <location>
        <position position="1"/>
    </location>
</feature>
<evidence type="ECO:0000313" key="4">
    <source>
        <dbReference type="Proteomes" id="UP000297245"/>
    </source>
</evidence>
<reference evidence="3 4" key="1">
    <citation type="journal article" date="2019" name="Nat. Ecol. Evol.">
        <title>Megaphylogeny resolves global patterns of mushroom evolution.</title>
        <authorList>
            <person name="Varga T."/>
            <person name="Krizsan K."/>
            <person name="Foldi C."/>
            <person name="Dima B."/>
            <person name="Sanchez-Garcia M."/>
            <person name="Sanchez-Ramirez S."/>
            <person name="Szollosi G.J."/>
            <person name="Szarkandi J.G."/>
            <person name="Papp V."/>
            <person name="Albert L."/>
            <person name="Andreopoulos W."/>
            <person name="Angelini C."/>
            <person name="Antonin V."/>
            <person name="Barry K.W."/>
            <person name="Bougher N.L."/>
            <person name="Buchanan P."/>
            <person name="Buyck B."/>
            <person name="Bense V."/>
            <person name="Catcheside P."/>
            <person name="Chovatia M."/>
            <person name="Cooper J."/>
            <person name="Damon W."/>
            <person name="Desjardin D."/>
            <person name="Finy P."/>
            <person name="Geml J."/>
            <person name="Haridas S."/>
            <person name="Hughes K."/>
            <person name="Justo A."/>
            <person name="Karasinski D."/>
            <person name="Kautmanova I."/>
            <person name="Kiss B."/>
            <person name="Kocsube S."/>
            <person name="Kotiranta H."/>
            <person name="LaButti K.M."/>
            <person name="Lechner B.E."/>
            <person name="Liimatainen K."/>
            <person name="Lipzen A."/>
            <person name="Lukacs Z."/>
            <person name="Mihaltcheva S."/>
            <person name="Morgado L.N."/>
            <person name="Niskanen T."/>
            <person name="Noordeloos M.E."/>
            <person name="Ohm R.A."/>
            <person name="Ortiz-Santana B."/>
            <person name="Ovrebo C."/>
            <person name="Racz N."/>
            <person name="Riley R."/>
            <person name="Savchenko A."/>
            <person name="Shiryaev A."/>
            <person name="Soop K."/>
            <person name="Spirin V."/>
            <person name="Szebenyi C."/>
            <person name="Tomsovsky M."/>
            <person name="Tulloss R.E."/>
            <person name="Uehling J."/>
            <person name="Grigoriev I.V."/>
            <person name="Vagvolgyi C."/>
            <person name="Papp T."/>
            <person name="Martin F.M."/>
            <person name="Miettinen O."/>
            <person name="Hibbett D.S."/>
            <person name="Nagy L.G."/>
        </authorList>
    </citation>
    <scope>NUCLEOTIDE SEQUENCE [LARGE SCALE GENOMIC DNA]</scope>
    <source>
        <strain evidence="3 4">CBS 962.96</strain>
    </source>
</reference>
<protein>
    <recommendedName>
        <fullName evidence="2">Nephrocystin 3-like N-terminal domain-containing protein</fullName>
    </recommendedName>
</protein>
<gene>
    <name evidence="3" type="ORF">K435DRAFT_618659</name>
</gene>
<sequence length="58" mass="6040">ALFDSAENEGAAKCLPDTREDILGKIAEWAQDTSGEVICWVHGPAGPGKSAIARSIAD</sequence>
<dbReference type="InterPro" id="IPR056884">
    <property type="entry name" value="NPHP3-like_N"/>
</dbReference>
<dbReference type="OrthoDB" id="3269932at2759"/>
<dbReference type="Pfam" id="PF24883">
    <property type="entry name" value="NPHP3_N"/>
    <property type="match status" value="1"/>
</dbReference>
<keyword evidence="1" id="KW-0677">Repeat</keyword>
<evidence type="ECO:0000313" key="3">
    <source>
        <dbReference type="EMBL" id="THU75293.1"/>
    </source>
</evidence>
<proteinExistence type="predicted"/>
<feature type="domain" description="Nephrocystin 3-like N-terminal" evidence="2">
    <location>
        <begin position="25"/>
        <end position="58"/>
    </location>
</feature>
<dbReference type="Proteomes" id="UP000297245">
    <property type="component" value="Unassembled WGS sequence"/>
</dbReference>
<accession>A0A4S8KIU1</accession>
<dbReference type="EMBL" id="ML182447">
    <property type="protein sequence ID" value="THU75293.1"/>
    <property type="molecule type" value="Genomic_DNA"/>
</dbReference>